<comment type="caution">
    <text evidence="1">The sequence shown here is derived from an EMBL/GenBank/DDBJ whole genome shotgun (WGS) entry which is preliminary data.</text>
</comment>
<evidence type="ECO:0000313" key="1">
    <source>
        <dbReference type="EMBL" id="CAG8467502.1"/>
    </source>
</evidence>
<name>A0ACA9KDL8_9GLOM</name>
<keyword evidence="2" id="KW-1185">Reference proteome</keyword>
<protein>
    <submittedName>
        <fullName evidence="1">22369_t:CDS:1</fullName>
    </submittedName>
</protein>
<evidence type="ECO:0000313" key="2">
    <source>
        <dbReference type="Proteomes" id="UP000789920"/>
    </source>
</evidence>
<proteinExistence type="predicted"/>
<sequence length="428" mass="49334">MATSEGISTFQNLLYVADQPVENIADTFKGLVPEQKRFEAACTLMAMLEDGDLQANQRIVALYILYHLYNIVPIHENPFLLLFLNLYKSLFSNLAFVKANYDLLVEFRVEALILADKGAQLAHKTPTDIFFQFSNTENSLMDTEEVNIARFEHYIKLEFDSWTEIGDKEVREVSYTPPSQVSVIKHEPHPLEVEMDYNMLADLDRDEVRSLMNRALQGALSIPEEEFILKQLEKNDKLIYTCDFSPEKLPFLIENNSRVAIKVLLQLKSSPQIDQYLETLLTIDDPERSQQSSMEPVNRMRSSMEVVNNLLSSFPLTPEFLHFYLSNCVRACEECRNRNIQDRQVRLICVFLQSLIRKNIIDVNRFLIEIQAFCLQFSRNREAASLFRFLLDYQKEAVAEEVVVLSDLLNSSDINGENGDHSGKCELS</sequence>
<gene>
    <name evidence="1" type="ORF">RPERSI_LOCUS425</name>
</gene>
<dbReference type="EMBL" id="CAJVQC010000338">
    <property type="protein sequence ID" value="CAG8467502.1"/>
    <property type="molecule type" value="Genomic_DNA"/>
</dbReference>
<reference evidence="1" key="1">
    <citation type="submission" date="2021-06" db="EMBL/GenBank/DDBJ databases">
        <authorList>
            <person name="Kallberg Y."/>
            <person name="Tangrot J."/>
            <person name="Rosling A."/>
        </authorList>
    </citation>
    <scope>NUCLEOTIDE SEQUENCE</scope>
    <source>
        <strain evidence="1">MA461A</strain>
    </source>
</reference>
<dbReference type="Proteomes" id="UP000789920">
    <property type="component" value="Unassembled WGS sequence"/>
</dbReference>
<organism evidence="1 2">
    <name type="scientific">Racocetra persica</name>
    <dbReference type="NCBI Taxonomy" id="160502"/>
    <lineage>
        <taxon>Eukaryota</taxon>
        <taxon>Fungi</taxon>
        <taxon>Fungi incertae sedis</taxon>
        <taxon>Mucoromycota</taxon>
        <taxon>Glomeromycotina</taxon>
        <taxon>Glomeromycetes</taxon>
        <taxon>Diversisporales</taxon>
        <taxon>Gigasporaceae</taxon>
        <taxon>Racocetra</taxon>
    </lineage>
</organism>
<accession>A0ACA9KDL8</accession>